<evidence type="ECO:0000256" key="4">
    <source>
        <dbReference type="ARBA" id="ARBA00022980"/>
    </source>
</evidence>
<keyword evidence="3 7" id="KW-0694">RNA-binding</keyword>
<dbReference type="HAMAP" id="MF_01307_B">
    <property type="entry name" value="Ribosomal_uS5_B"/>
    <property type="match status" value="1"/>
</dbReference>
<reference evidence="11 12" key="1">
    <citation type="submission" date="2021-03" db="EMBL/GenBank/DDBJ databases">
        <title>Sequencing the genomes of 1000 actinobacteria strains.</title>
        <authorList>
            <person name="Klenk H.-P."/>
        </authorList>
    </citation>
    <scope>NUCLEOTIDE SEQUENCE [LARGE SCALE GENOMIC DNA]</scope>
    <source>
        <strain evidence="11 12">DSM 12544</strain>
    </source>
</reference>
<keyword evidence="12" id="KW-1185">Reference proteome</keyword>
<dbReference type="PANTHER" id="PTHR48277:SF1">
    <property type="entry name" value="MITOCHONDRIAL RIBOSOMAL PROTEIN S5"/>
    <property type="match status" value="1"/>
</dbReference>
<comment type="subunit">
    <text evidence="7">Part of the 30S ribosomal subunit. Contacts proteins S4 and S8.</text>
</comment>
<dbReference type="InterPro" id="IPR013810">
    <property type="entry name" value="Ribosomal_uS5_N"/>
</dbReference>
<comment type="domain">
    <text evidence="7">The N-terminal domain interacts with the head of the 30S subunit; the C-terminal domain interacts with the body and contacts protein S4. The interaction surface between S4 and S5 is involved in control of translational fidelity.</text>
</comment>
<dbReference type="EMBL" id="JAGINX010000001">
    <property type="protein sequence ID" value="MBP2317199.1"/>
    <property type="molecule type" value="Genomic_DNA"/>
</dbReference>
<evidence type="ECO:0000313" key="11">
    <source>
        <dbReference type="EMBL" id="MBP2317199.1"/>
    </source>
</evidence>
<gene>
    <name evidence="7" type="primary">rpsE</name>
    <name evidence="11" type="ORF">JOF45_000218</name>
</gene>
<feature type="compositionally biased region" description="Basic and acidic residues" evidence="9">
    <location>
        <begin position="39"/>
        <end position="66"/>
    </location>
</feature>
<evidence type="ECO:0000256" key="2">
    <source>
        <dbReference type="ARBA" id="ARBA00022730"/>
    </source>
</evidence>
<dbReference type="PROSITE" id="PS50881">
    <property type="entry name" value="S5_DSRBD"/>
    <property type="match status" value="1"/>
</dbReference>
<evidence type="ECO:0000256" key="5">
    <source>
        <dbReference type="ARBA" id="ARBA00023274"/>
    </source>
</evidence>
<dbReference type="Gene3D" id="3.30.230.10">
    <property type="match status" value="1"/>
</dbReference>
<dbReference type="PROSITE" id="PS00585">
    <property type="entry name" value="RIBOSOMAL_S5"/>
    <property type="match status" value="1"/>
</dbReference>
<sequence>MSENTNEKDAQVTESNENAAAETAEQAQGVGQQNQGQRGGRDGGRGGRGGRNEGRGGRGGRGGRDEEKDKFLERVVTINRVSKVVKGGRRFSFTALVVVGDGDGTVGVGYGKAKEVPAAIQKGVEEAKKNFFRVPRVGSTIPHLVKGEDAAGVVLLRPASAGTGVIAGGPVRAVLECAGIHDVLTKSMGSVNAINIVHGTIDALKQLEEPEAVAARRGLALDEVAPAPMLRTMQEDRAARAEKAGA</sequence>
<evidence type="ECO:0000313" key="12">
    <source>
        <dbReference type="Proteomes" id="UP001519331"/>
    </source>
</evidence>
<keyword evidence="5 7" id="KW-0687">Ribonucleoprotein</keyword>
<evidence type="ECO:0000256" key="9">
    <source>
        <dbReference type="SAM" id="MobiDB-lite"/>
    </source>
</evidence>
<name>A0ABS4SZP3_9MICC</name>
<comment type="similarity">
    <text evidence="1 7 8">Belongs to the universal ribosomal protein uS5 family.</text>
</comment>
<keyword evidence="2 7" id="KW-0699">rRNA-binding</keyword>
<keyword evidence="4 7" id="KW-0689">Ribosomal protein</keyword>
<dbReference type="RefSeq" id="WP_210047404.1">
    <property type="nucleotide sequence ID" value="NZ_JAGINX010000001.1"/>
</dbReference>
<evidence type="ECO:0000259" key="10">
    <source>
        <dbReference type="PROSITE" id="PS50881"/>
    </source>
</evidence>
<dbReference type="Pfam" id="PF03719">
    <property type="entry name" value="Ribosomal_S5_C"/>
    <property type="match status" value="1"/>
</dbReference>
<organism evidence="11 12">
    <name type="scientific">Nesterenkonia lacusekhoensis</name>
    <dbReference type="NCBI Taxonomy" id="150832"/>
    <lineage>
        <taxon>Bacteria</taxon>
        <taxon>Bacillati</taxon>
        <taxon>Actinomycetota</taxon>
        <taxon>Actinomycetes</taxon>
        <taxon>Micrococcales</taxon>
        <taxon>Micrococcaceae</taxon>
        <taxon>Nesterenkonia</taxon>
    </lineage>
</organism>
<dbReference type="InterPro" id="IPR020568">
    <property type="entry name" value="Ribosomal_Su5_D2-typ_SF"/>
</dbReference>
<evidence type="ECO:0000256" key="8">
    <source>
        <dbReference type="RuleBase" id="RU003823"/>
    </source>
</evidence>
<dbReference type="InterPro" id="IPR018192">
    <property type="entry name" value="Ribosomal_uS5_N_CS"/>
</dbReference>
<evidence type="ECO:0000256" key="3">
    <source>
        <dbReference type="ARBA" id="ARBA00022884"/>
    </source>
</evidence>
<dbReference type="NCBIfam" id="TIGR01021">
    <property type="entry name" value="rpsE_bact"/>
    <property type="match status" value="1"/>
</dbReference>
<dbReference type="InterPro" id="IPR014721">
    <property type="entry name" value="Ribsml_uS5_D2-typ_fold_subgr"/>
</dbReference>
<dbReference type="PANTHER" id="PTHR48277">
    <property type="entry name" value="MITOCHONDRIAL RIBOSOMAL PROTEIN S5"/>
    <property type="match status" value="1"/>
</dbReference>
<dbReference type="InterPro" id="IPR000851">
    <property type="entry name" value="Ribosomal_uS5"/>
</dbReference>
<dbReference type="SUPFAM" id="SSF54211">
    <property type="entry name" value="Ribosomal protein S5 domain 2-like"/>
    <property type="match status" value="1"/>
</dbReference>
<feature type="compositionally biased region" description="Low complexity" evidence="9">
    <location>
        <begin position="12"/>
        <end position="36"/>
    </location>
</feature>
<comment type="function">
    <text evidence="7">Located at the back of the 30S subunit body where it stabilizes the conformation of the head with respect to the body.</text>
</comment>
<dbReference type="Proteomes" id="UP001519331">
    <property type="component" value="Unassembled WGS sequence"/>
</dbReference>
<dbReference type="SUPFAM" id="SSF54768">
    <property type="entry name" value="dsRNA-binding domain-like"/>
    <property type="match status" value="1"/>
</dbReference>
<feature type="region of interest" description="Disordered" evidence="9">
    <location>
        <begin position="1"/>
        <end position="66"/>
    </location>
</feature>
<dbReference type="Gene3D" id="3.30.160.20">
    <property type="match status" value="1"/>
</dbReference>
<evidence type="ECO:0000256" key="7">
    <source>
        <dbReference type="HAMAP-Rule" id="MF_01307"/>
    </source>
</evidence>
<accession>A0ABS4SZP3</accession>
<feature type="domain" description="S5 DRBM" evidence="10">
    <location>
        <begin position="71"/>
        <end position="134"/>
    </location>
</feature>
<dbReference type="InterPro" id="IPR005324">
    <property type="entry name" value="Ribosomal_uS5_C"/>
</dbReference>
<comment type="caution">
    <text evidence="11">The sequence shown here is derived from an EMBL/GenBank/DDBJ whole genome shotgun (WGS) entry which is preliminary data.</text>
</comment>
<dbReference type="InterPro" id="IPR005712">
    <property type="entry name" value="Ribosomal_uS5_bac-type"/>
</dbReference>
<dbReference type="GO" id="GO:0005840">
    <property type="term" value="C:ribosome"/>
    <property type="evidence" value="ECO:0007669"/>
    <property type="project" value="UniProtKB-KW"/>
</dbReference>
<protein>
    <recommendedName>
        <fullName evidence="6 7">Small ribosomal subunit protein uS5</fullName>
    </recommendedName>
</protein>
<dbReference type="Pfam" id="PF00333">
    <property type="entry name" value="Ribosomal_S5"/>
    <property type="match status" value="1"/>
</dbReference>
<feature type="compositionally biased region" description="Basic and acidic residues" evidence="9">
    <location>
        <begin position="1"/>
        <end position="11"/>
    </location>
</feature>
<comment type="function">
    <text evidence="7">With S4 and S12 plays an important role in translational accuracy.</text>
</comment>
<evidence type="ECO:0000256" key="6">
    <source>
        <dbReference type="ARBA" id="ARBA00035255"/>
    </source>
</evidence>
<proteinExistence type="inferred from homology"/>
<evidence type="ECO:0000256" key="1">
    <source>
        <dbReference type="ARBA" id="ARBA00008945"/>
    </source>
</evidence>